<dbReference type="RefSeq" id="WP_046005799.1">
    <property type="nucleotide sequence ID" value="NZ_JXYA01000034.1"/>
</dbReference>
<dbReference type="PATRIC" id="fig|43658.5.peg.3168"/>
<gene>
    <name evidence="3" type="ORF">TW77_14980</name>
</gene>
<evidence type="ECO:0000313" key="4">
    <source>
        <dbReference type="Proteomes" id="UP000033452"/>
    </source>
</evidence>
<feature type="domain" description="TtsA-like Glycoside hydrolase family 108" evidence="1">
    <location>
        <begin position="40"/>
        <end position="112"/>
    </location>
</feature>
<keyword evidence="4" id="KW-1185">Reference proteome</keyword>
<dbReference type="SUPFAM" id="SSF53955">
    <property type="entry name" value="Lysozyme-like"/>
    <property type="match status" value="1"/>
</dbReference>
<protein>
    <submittedName>
        <fullName evidence="3">Secretion activator protein</fullName>
    </submittedName>
</protein>
<dbReference type="InterPro" id="IPR018537">
    <property type="entry name" value="Peptidoglycan-bd_3"/>
</dbReference>
<evidence type="ECO:0000259" key="1">
    <source>
        <dbReference type="Pfam" id="PF05838"/>
    </source>
</evidence>
<evidence type="ECO:0000259" key="2">
    <source>
        <dbReference type="Pfam" id="PF09374"/>
    </source>
</evidence>
<dbReference type="CDD" id="cd13926">
    <property type="entry name" value="N-acetylmuramidase_GH108"/>
    <property type="match status" value="1"/>
</dbReference>
<dbReference type="Pfam" id="PF09374">
    <property type="entry name" value="PG_binding_3"/>
    <property type="match status" value="1"/>
</dbReference>
<accession>A0A0F4QIR0</accession>
<evidence type="ECO:0000313" key="3">
    <source>
        <dbReference type="EMBL" id="KJZ07598.1"/>
    </source>
</evidence>
<dbReference type="Pfam" id="PF05838">
    <property type="entry name" value="Glyco_hydro_108"/>
    <property type="match status" value="1"/>
</dbReference>
<dbReference type="AlphaFoldDB" id="A0A0F4QIR0"/>
<sequence>MQFPNLERIKQQPDVAAALSNYSPKFADCILTILHHEGAFRRDGGLNNHASDHGGLTKYGISQKAYPRLDIRNLDLPKAVRLYYRDYWEPMKCDHLPTGLALMLLDGAVQHGVDGMTRMVQSTVNAAVDGLFGSLTLKAVLGKMPSQLITELLAERSRLYSGICLDDPTQRINLNGWFNRLAQVTERCFTTLASDYLSSLTSRAYGGPEVGHSR</sequence>
<dbReference type="InterPro" id="IPR023346">
    <property type="entry name" value="Lysozyme-like_dom_sf"/>
</dbReference>
<dbReference type="Gene3D" id="1.20.141.10">
    <property type="entry name" value="Chitosanase, subunit A, domain 1"/>
    <property type="match status" value="1"/>
</dbReference>
<dbReference type="EMBL" id="JXYA01000034">
    <property type="protein sequence ID" value="KJZ07598.1"/>
    <property type="molecule type" value="Genomic_DNA"/>
</dbReference>
<reference evidence="3 4" key="1">
    <citation type="journal article" date="2015" name="BMC Genomics">
        <title>Genome mining reveals unlocked bioactive potential of marine Gram-negative bacteria.</title>
        <authorList>
            <person name="Machado H."/>
            <person name="Sonnenschein E.C."/>
            <person name="Melchiorsen J."/>
            <person name="Gram L."/>
        </authorList>
    </citation>
    <scope>NUCLEOTIDE SEQUENCE [LARGE SCALE GENOMIC DNA]</scope>
    <source>
        <strain evidence="3 4">S2471</strain>
    </source>
</reference>
<dbReference type="Proteomes" id="UP000033452">
    <property type="component" value="Unassembled WGS sequence"/>
</dbReference>
<dbReference type="OrthoDB" id="9815229at2"/>
<dbReference type="InterPro" id="IPR008565">
    <property type="entry name" value="TtsA-like_GH18_dom"/>
</dbReference>
<proteinExistence type="predicted"/>
<organism evidence="3 4">
    <name type="scientific">Pseudoalteromonas rubra</name>
    <dbReference type="NCBI Taxonomy" id="43658"/>
    <lineage>
        <taxon>Bacteria</taxon>
        <taxon>Pseudomonadati</taxon>
        <taxon>Pseudomonadota</taxon>
        <taxon>Gammaproteobacteria</taxon>
        <taxon>Alteromonadales</taxon>
        <taxon>Pseudoalteromonadaceae</taxon>
        <taxon>Pseudoalteromonas</taxon>
    </lineage>
</organism>
<feature type="domain" description="Peptidoglycan binding" evidence="2">
    <location>
        <begin position="125"/>
        <end position="181"/>
    </location>
</feature>
<name>A0A0F4QIR0_9GAMM</name>
<comment type="caution">
    <text evidence="3">The sequence shown here is derived from an EMBL/GenBank/DDBJ whole genome shotgun (WGS) entry which is preliminary data.</text>
</comment>